<dbReference type="EMBL" id="SWJQ01002491">
    <property type="protein sequence ID" value="TRZ06462.1"/>
    <property type="molecule type" value="Genomic_DNA"/>
</dbReference>
<feature type="region of interest" description="Disordered" evidence="1">
    <location>
        <begin position="151"/>
        <end position="182"/>
    </location>
</feature>
<organism evidence="3 4">
    <name type="scientific">Zosterops borbonicus</name>
    <dbReference type="NCBI Taxonomy" id="364589"/>
    <lineage>
        <taxon>Eukaryota</taxon>
        <taxon>Metazoa</taxon>
        <taxon>Chordata</taxon>
        <taxon>Craniata</taxon>
        <taxon>Vertebrata</taxon>
        <taxon>Euteleostomi</taxon>
        <taxon>Archelosauria</taxon>
        <taxon>Archosauria</taxon>
        <taxon>Dinosauria</taxon>
        <taxon>Saurischia</taxon>
        <taxon>Theropoda</taxon>
        <taxon>Coelurosauria</taxon>
        <taxon>Aves</taxon>
        <taxon>Neognathae</taxon>
        <taxon>Neoaves</taxon>
        <taxon>Telluraves</taxon>
        <taxon>Australaves</taxon>
        <taxon>Passeriformes</taxon>
        <taxon>Sylvioidea</taxon>
        <taxon>Zosteropidae</taxon>
        <taxon>Zosterops</taxon>
    </lineage>
</organism>
<feature type="compositionally biased region" description="Polar residues" evidence="1">
    <location>
        <begin position="158"/>
        <end position="167"/>
    </location>
</feature>
<evidence type="ECO:0000313" key="4">
    <source>
        <dbReference type="Proteomes" id="UP000796761"/>
    </source>
</evidence>
<keyword evidence="2" id="KW-0472">Membrane</keyword>
<keyword evidence="2" id="KW-0812">Transmembrane</keyword>
<sequence length="269" mass="29702">MKKVVLCQAQMKKYNQYRSSAHLLSMRNFQVPEEFPEGFPEVPDELLTPLDEAPSDSDTVLDTFPNEEGGIVPGSNEEIQPIQVISPLAEHEKFSGSATGQKAGNAGRCDPSKYYILGTVAALALLLLGAVFGYIVMNQLLKRDMRTQKDKEAPGQVDTASSWNSYCQPGGEAKSEGPGRDERTQASRFSCRLFGEVFAAELAQLYKNMGADPSPLPTCPSCDLADSASSRDHWISLDSPQPTPSWCPCYQYQQEYFVLEDDDYFSDSI</sequence>
<name>A0A8K1D7D7_9PASS</name>
<evidence type="ECO:0000256" key="2">
    <source>
        <dbReference type="SAM" id="Phobius"/>
    </source>
</evidence>
<feature type="transmembrane region" description="Helical" evidence="2">
    <location>
        <begin position="114"/>
        <end position="136"/>
    </location>
</feature>
<keyword evidence="4" id="KW-1185">Reference proteome</keyword>
<evidence type="ECO:0000313" key="3">
    <source>
        <dbReference type="EMBL" id="TRZ06462.1"/>
    </source>
</evidence>
<comment type="caution">
    <text evidence="3">The sequence shown here is derived from an EMBL/GenBank/DDBJ whole genome shotgun (WGS) entry which is preliminary data.</text>
</comment>
<accession>A0A8K1D7D7</accession>
<dbReference type="AlphaFoldDB" id="A0A8K1D7D7"/>
<evidence type="ECO:0000256" key="1">
    <source>
        <dbReference type="SAM" id="MobiDB-lite"/>
    </source>
</evidence>
<protein>
    <submittedName>
        <fullName evidence="3">Uncharacterized protein</fullName>
    </submittedName>
</protein>
<proteinExistence type="predicted"/>
<keyword evidence="2" id="KW-1133">Transmembrane helix</keyword>
<feature type="compositionally biased region" description="Basic and acidic residues" evidence="1">
    <location>
        <begin position="173"/>
        <end position="182"/>
    </location>
</feature>
<reference evidence="3" key="1">
    <citation type="submission" date="2019-04" db="EMBL/GenBank/DDBJ databases">
        <title>Genome assembly of Zosterops borbonicus 15179.</title>
        <authorList>
            <person name="Leroy T."/>
            <person name="Anselmetti Y."/>
            <person name="Tilak M.-K."/>
            <person name="Nabholz B."/>
        </authorList>
    </citation>
    <scope>NUCLEOTIDE SEQUENCE</scope>
    <source>
        <strain evidence="3">HGM_15179</strain>
        <tissue evidence="3">Muscle</tissue>
    </source>
</reference>
<dbReference type="Proteomes" id="UP000796761">
    <property type="component" value="Unassembled WGS sequence"/>
</dbReference>
<gene>
    <name evidence="3" type="ORF">HGM15179_020646</name>
</gene>
<dbReference type="OrthoDB" id="9217776at2759"/>